<organism evidence="8 9">
    <name type="scientific">Paraphaeosphaeria minitans</name>
    <dbReference type="NCBI Taxonomy" id="565426"/>
    <lineage>
        <taxon>Eukaryota</taxon>
        <taxon>Fungi</taxon>
        <taxon>Dikarya</taxon>
        <taxon>Ascomycota</taxon>
        <taxon>Pezizomycotina</taxon>
        <taxon>Dothideomycetes</taxon>
        <taxon>Pleosporomycetidae</taxon>
        <taxon>Pleosporales</taxon>
        <taxon>Massarineae</taxon>
        <taxon>Didymosphaeriaceae</taxon>
        <taxon>Paraphaeosphaeria</taxon>
    </lineage>
</organism>
<keyword evidence="9" id="KW-1185">Reference proteome</keyword>
<dbReference type="InterPro" id="IPR036259">
    <property type="entry name" value="MFS_trans_sf"/>
</dbReference>
<dbReference type="EMBL" id="WJXW01000019">
    <property type="protein sequence ID" value="KAF9728528.1"/>
    <property type="molecule type" value="Genomic_DNA"/>
</dbReference>
<feature type="chain" id="PRO_5040210255" evidence="6">
    <location>
        <begin position="24"/>
        <end position="554"/>
    </location>
</feature>
<dbReference type="PROSITE" id="PS50850">
    <property type="entry name" value="MFS"/>
    <property type="match status" value="1"/>
</dbReference>
<evidence type="ECO:0000313" key="8">
    <source>
        <dbReference type="EMBL" id="KAF9728528.1"/>
    </source>
</evidence>
<feature type="transmembrane region" description="Helical" evidence="5">
    <location>
        <begin position="45"/>
        <end position="62"/>
    </location>
</feature>
<keyword evidence="4 5" id="KW-0472">Membrane</keyword>
<comment type="subcellular location">
    <subcellularLocation>
        <location evidence="1">Membrane</location>
        <topology evidence="1">Multi-pass membrane protein</topology>
    </subcellularLocation>
</comment>
<name>A0A9P6KIP8_9PLEO</name>
<feature type="signal peptide" evidence="6">
    <location>
        <begin position="1"/>
        <end position="23"/>
    </location>
</feature>
<evidence type="ECO:0000256" key="1">
    <source>
        <dbReference type="ARBA" id="ARBA00004141"/>
    </source>
</evidence>
<protein>
    <submittedName>
        <fullName evidence="8">MFS multidrug transporter</fullName>
    </submittedName>
</protein>
<keyword evidence="3 5" id="KW-1133">Transmembrane helix</keyword>
<feature type="transmembrane region" description="Helical" evidence="5">
    <location>
        <begin position="343"/>
        <end position="362"/>
    </location>
</feature>
<evidence type="ECO:0000256" key="4">
    <source>
        <dbReference type="ARBA" id="ARBA00023136"/>
    </source>
</evidence>
<dbReference type="Gene3D" id="1.20.1720.10">
    <property type="entry name" value="Multidrug resistance protein D"/>
    <property type="match status" value="1"/>
</dbReference>
<dbReference type="OrthoDB" id="3781261at2759"/>
<feature type="transmembrane region" description="Helical" evidence="5">
    <location>
        <begin position="484"/>
        <end position="506"/>
    </location>
</feature>
<evidence type="ECO:0000256" key="3">
    <source>
        <dbReference type="ARBA" id="ARBA00022989"/>
    </source>
</evidence>
<dbReference type="GO" id="GO:0022857">
    <property type="term" value="F:transmembrane transporter activity"/>
    <property type="evidence" value="ECO:0007669"/>
    <property type="project" value="InterPro"/>
</dbReference>
<keyword evidence="6" id="KW-0732">Signal</keyword>
<feature type="transmembrane region" description="Helical" evidence="5">
    <location>
        <begin position="227"/>
        <end position="244"/>
    </location>
</feature>
<dbReference type="SUPFAM" id="SSF103473">
    <property type="entry name" value="MFS general substrate transporter"/>
    <property type="match status" value="2"/>
</dbReference>
<dbReference type="PANTHER" id="PTHR23501">
    <property type="entry name" value="MAJOR FACILITATOR SUPERFAMILY"/>
    <property type="match status" value="1"/>
</dbReference>
<feature type="transmembrane region" description="Helical" evidence="5">
    <location>
        <begin position="161"/>
        <end position="178"/>
    </location>
</feature>
<sequence>MEASLKVLLASLLAFTFLIAIDATSVALAASAITADLGGNATESFWIGAAYLLAMCMSQPILARLSDVFNRRSIILASVLMLGVGSLVCESADTTALLLVGRTVQGFGAGGLTVLSYALYGDLEPRSGLRFLTALSLFIAAGTVCGPLLGAALSAGHQWRWIFRLNVPLCLVLGVLVYNASDAPRRASGAVRLSELDFVAVALFAASIVPLLVGLTLAGSLYEWTDWQAVVPITLGGVALLLLISKELMPGGARFLFGSRGVSKRPLLGLRLLRGLHGATTFIGATFLGVLMYALLFFLPIYYRVIKERSEIATGLFLLPQTLMMAPCAGIVLVLVQVLGLSYRWTLVLGWLCTTCGIGLLALLDVDKTAASDILLNLLSGFGIGTLLPALALSAKDSSEGADALEAPMFLVFMRYLGSASGLVIIGLVFQRVLRNNLISTKFKSEAVEMTKYATTLMYSIREMPSSQDKQLLVRATENTLRTIWLALSAVSLAVLLLSCTMVLVTMRQKREPKVRALGSNTGGAPQLVLETASKPESLFLEEDFKACLDISVD</sequence>
<evidence type="ECO:0000256" key="6">
    <source>
        <dbReference type="SAM" id="SignalP"/>
    </source>
</evidence>
<feature type="transmembrane region" description="Helical" evidence="5">
    <location>
        <begin position="374"/>
        <end position="395"/>
    </location>
</feature>
<evidence type="ECO:0000313" key="9">
    <source>
        <dbReference type="Proteomes" id="UP000756921"/>
    </source>
</evidence>
<feature type="domain" description="Major facilitator superfamily (MFS) profile" evidence="7">
    <location>
        <begin position="8"/>
        <end position="507"/>
    </location>
</feature>
<dbReference type="InterPro" id="IPR011701">
    <property type="entry name" value="MFS"/>
</dbReference>
<reference evidence="8" key="1">
    <citation type="journal article" date="2020" name="Mol. Plant Microbe Interact.">
        <title>Genome Sequence of the Biocontrol Agent Coniothyrium minitans strain Conio (IMI 134523).</title>
        <authorList>
            <person name="Patel D."/>
            <person name="Shittu T.A."/>
            <person name="Baroncelli R."/>
            <person name="Muthumeenakshi S."/>
            <person name="Osborne T.H."/>
            <person name="Janganan T.K."/>
            <person name="Sreenivasaprasad S."/>
        </authorList>
    </citation>
    <scope>NUCLEOTIDE SEQUENCE</scope>
    <source>
        <strain evidence="8">Conio</strain>
    </source>
</reference>
<gene>
    <name evidence="8" type="ORF">PMIN01_13356</name>
</gene>
<comment type="caution">
    <text evidence="8">The sequence shown here is derived from an EMBL/GenBank/DDBJ whole genome shotgun (WGS) entry which is preliminary data.</text>
</comment>
<evidence type="ECO:0000256" key="5">
    <source>
        <dbReference type="SAM" id="Phobius"/>
    </source>
</evidence>
<dbReference type="GO" id="GO:0005886">
    <property type="term" value="C:plasma membrane"/>
    <property type="evidence" value="ECO:0007669"/>
    <property type="project" value="TreeGrafter"/>
</dbReference>
<feature type="transmembrane region" description="Helical" evidence="5">
    <location>
        <begin position="132"/>
        <end position="155"/>
    </location>
</feature>
<evidence type="ECO:0000259" key="7">
    <source>
        <dbReference type="PROSITE" id="PS50850"/>
    </source>
</evidence>
<keyword evidence="2 5" id="KW-0812">Transmembrane</keyword>
<feature type="transmembrane region" description="Helical" evidence="5">
    <location>
        <begin position="407"/>
        <end position="430"/>
    </location>
</feature>
<dbReference type="Proteomes" id="UP000756921">
    <property type="component" value="Unassembled WGS sequence"/>
</dbReference>
<dbReference type="Pfam" id="PF07690">
    <property type="entry name" value="MFS_1"/>
    <property type="match status" value="1"/>
</dbReference>
<accession>A0A9P6KIP8</accession>
<feature type="transmembrane region" description="Helical" evidence="5">
    <location>
        <begin position="198"/>
        <end position="221"/>
    </location>
</feature>
<dbReference type="AlphaFoldDB" id="A0A9P6KIP8"/>
<dbReference type="InterPro" id="IPR020846">
    <property type="entry name" value="MFS_dom"/>
</dbReference>
<evidence type="ECO:0000256" key="2">
    <source>
        <dbReference type="ARBA" id="ARBA00022692"/>
    </source>
</evidence>
<feature type="transmembrane region" description="Helical" evidence="5">
    <location>
        <begin position="281"/>
        <end position="303"/>
    </location>
</feature>
<feature type="transmembrane region" description="Helical" evidence="5">
    <location>
        <begin position="99"/>
        <end position="120"/>
    </location>
</feature>
<dbReference type="PANTHER" id="PTHR23501:SF59">
    <property type="entry name" value="MAJOR FACILITATOR SUPERFAMILY (MFS) PROFILE DOMAIN-CONTAINING PROTEIN-RELATED"/>
    <property type="match status" value="1"/>
</dbReference>
<proteinExistence type="predicted"/>
<feature type="transmembrane region" description="Helical" evidence="5">
    <location>
        <begin position="315"/>
        <end position="336"/>
    </location>
</feature>